<dbReference type="RefSeq" id="WP_129355002.1">
    <property type="nucleotide sequence ID" value="NZ_CP026538.1"/>
</dbReference>
<dbReference type="SUPFAM" id="SSF53756">
    <property type="entry name" value="UDP-Glycosyltransferase/glycogen phosphorylase"/>
    <property type="match status" value="1"/>
</dbReference>
<organism evidence="3 4">
    <name type="scientific">Solidesulfovibrio carbinolicus</name>
    <dbReference type="NCBI Taxonomy" id="296842"/>
    <lineage>
        <taxon>Bacteria</taxon>
        <taxon>Pseudomonadati</taxon>
        <taxon>Thermodesulfobacteriota</taxon>
        <taxon>Desulfovibrionia</taxon>
        <taxon>Desulfovibrionales</taxon>
        <taxon>Desulfovibrionaceae</taxon>
        <taxon>Solidesulfovibrio</taxon>
    </lineage>
</organism>
<proteinExistence type="predicted"/>
<accession>A0A4P6HPK1</accession>
<dbReference type="Pfam" id="PF00534">
    <property type="entry name" value="Glycos_transf_1"/>
    <property type="match status" value="1"/>
</dbReference>
<dbReference type="AlphaFoldDB" id="A0A4P6HPK1"/>
<dbReference type="Pfam" id="PF13439">
    <property type="entry name" value="Glyco_transf_4"/>
    <property type="match status" value="1"/>
</dbReference>
<dbReference type="OrthoDB" id="9790710at2"/>
<dbReference type="InterPro" id="IPR028098">
    <property type="entry name" value="Glyco_trans_4-like_N"/>
</dbReference>
<feature type="domain" description="Glycosyltransferase subfamily 4-like N-terminal" evidence="2">
    <location>
        <begin position="15"/>
        <end position="146"/>
    </location>
</feature>
<evidence type="ECO:0000259" key="1">
    <source>
        <dbReference type="Pfam" id="PF00534"/>
    </source>
</evidence>
<protein>
    <submittedName>
        <fullName evidence="3">Glycosyl transferase</fullName>
    </submittedName>
</protein>
<dbReference type="PANTHER" id="PTHR12526">
    <property type="entry name" value="GLYCOSYLTRANSFERASE"/>
    <property type="match status" value="1"/>
</dbReference>
<keyword evidence="3" id="KW-0808">Transferase</keyword>
<dbReference type="KEGG" id="dcb:C3Y92_17935"/>
<feature type="domain" description="Glycosyl transferase family 1" evidence="1">
    <location>
        <begin position="189"/>
        <end position="350"/>
    </location>
</feature>
<dbReference type="GO" id="GO:0016757">
    <property type="term" value="F:glycosyltransferase activity"/>
    <property type="evidence" value="ECO:0007669"/>
    <property type="project" value="InterPro"/>
</dbReference>
<dbReference type="Proteomes" id="UP000293296">
    <property type="component" value="Chromosome"/>
</dbReference>
<reference evidence="3 4" key="1">
    <citation type="submission" date="2018-02" db="EMBL/GenBank/DDBJ databases">
        <title>Genome sequence of Desulfovibrio carbinolicus DSM 3852.</title>
        <authorList>
            <person name="Wilbanks E."/>
            <person name="Skennerton C.T."/>
            <person name="Orphan V.J."/>
        </authorList>
    </citation>
    <scope>NUCLEOTIDE SEQUENCE [LARGE SCALE GENOMIC DNA]</scope>
    <source>
        <strain evidence="3 4">DSM 3852</strain>
    </source>
</reference>
<dbReference type="InterPro" id="IPR001296">
    <property type="entry name" value="Glyco_trans_1"/>
</dbReference>
<evidence type="ECO:0000313" key="4">
    <source>
        <dbReference type="Proteomes" id="UP000293296"/>
    </source>
</evidence>
<dbReference type="Gene3D" id="3.40.50.2000">
    <property type="entry name" value="Glycogen Phosphorylase B"/>
    <property type="match status" value="2"/>
</dbReference>
<keyword evidence="4" id="KW-1185">Reference proteome</keyword>
<evidence type="ECO:0000259" key="2">
    <source>
        <dbReference type="Pfam" id="PF13439"/>
    </source>
</evidence>
<evidence type="ECO:0000313" key="3">
    <source>
        <dbReference type="EMBL" id="QAZ69015.1"/>
    </source>
</evidence>
<name>A0A4P6HPK1_9BACT</name>
<dbReference type="EMBL" id="CP026538">
    <property type="protein sequence ID" value="QAZ69015.1"/>
    <property type="molecule type" value="Genomic_DNA"/>
</dbReference>
<sequence length="380" mass="39664">MRVLQVGKFYPPDAGGVETGTWQMVETLGRLGHENAVLCFAGAGPYDDGTGPVPVLRAAAWATIASQPLSTEYLLRLADLAPRFDVLHVHCPNPLAAVALWLIRPRGKIVLHWHSDVIGKRALRALVSPFEAWLCRRADLVIGPTEVHLQASNRAALFVGKGAVVPFYVEPGTADPDRLDPAALSAVRELAGGRRLVFALGRLVPYKGFAVLIEAARYLPDDAVAVIGGGGPLAGELARQIEAAGLGHKVLLAGRIPDGELPAWFAASDVFCLPSVTRAEMFGIVQLEAMAWGKPVVSTAIAGSGVAAVNRHGETGLVVPPGDVPALGDALAALLADEALAARLGQGGRQAVAARYSPAAVADALGAAYARLDRGAPRTL</sequence>
<gene>
    <name evidence="3" type="ORF">C3Y92_17935</name>
</gene>